<sequence>MDNIMGECERNHLIDVLTQGRELAEQLQVHFHHPSPEVQQLLLLKILLSYDKALSMLTCKDASPEPTTARVRGGLRPFRDSEPSPSPLPGESPASRDSEPGYKEYAGTNGNQALVDVLDCRKAMPRWTNRVRVTHGTAIEGQLDDGHSWRKYGQKDILHAKYPRGYYRCTNRGSQGCLATKQVQQSDEDPTVFEITYRGRHTCSHASVGINPSSSLPENENPNDVLVVEAPPEQQQHQQADLEQQKDHDKLLDFYNSLASITECSSKNPLAAFSLPSISDDLHQLYPLFDTFNFSEAVTRCELIHENQHFHSREDSELDLFFSAGSSVATSSGTNSRAADARDSLDYILDPAEFNNSSGNPWFFSK</sequence>
<dbReference type="Proteomes" id="UP001057402">
    <property type="component" value="Chromosome 4"/>
</dbReference>
<protein>
    <submittedName>
        <fullName evidence="1">Uncharacterized protein</fullName>
    </submittedName>
</protein>
<evidence type="ECO:0000313" key="2">
    <source>
        <dbReference type="Proteomes" id="UP001057402"/>
    </source>
</evidence>
<dbReference type="EMBL" id="CM042883">
    <property type="protein sequence ID" value="KAI4378162.1"/>
    <property type="molecule type" value="Genomic_DNA"/>
</dbReference>
<accession>A0ACB9RGK0</accession>
<reference evidence="2" key="1">
    <citation type="journal article" date="2023" name="Front. Plant Sci.">
        <title>Chromosomal-level genome assembly of Melastoma candidum provides insights into trichome evolution.</title>
        <authorList>
            <person name="Zhong Y."/>
            <person name="Wu W."/>
            <person name="Sun C."/>
            <person name="Zou P."/>
            <person name="Liu Y."/>
            <person name="Dai S."/>
            <person name="Zhou R."/>
        </authorList>
    </citation>
    <scope>NUCLEOTIDE SEQUENCE [LARGE SCALE GENOMIC DNA]</scope>
</reference>
<organism evidence="1 2">
    <name type="scientific">Melastoma candidum</name>
    <dbReference type="NCBI Taxonomy" id="119954"/>
    <lineage>
        <taxon>Eukaryota</taxon>
        <taxon>Viridiplantae</taxon>
        <taxon>Streptophyta</taxon>
        <taxon>Embryophyta</taxon>
        <taxon>Tracheophyta</taxon>
        <taxon>Spermatophyta</taxon>
        <taxon>Magnoliopsida</taxon>
        <taxon>eudicotyledons</taxon>
        <taxon>Gunneridae</taxon>
        <taxon>Pentapetalae</taxon>
        <taxon>rosids</taxon>
        <taxon>malvids</taxon>
        <taxon>Myrtales</taxon>
        <taxon>Melastomataceae</taxon>
        <taxon>Melastomatoideae</taxon>
        <taxon>Melastomateae</taxon>
        <taxon>Melastoma</taxon>
    </lineage>
</organism>
<evidence type="ECO:0000313" key="1">
    <source>
        <dbReference type="EMBL" id="KAI4378162.1"/>
    </source>
</evidence>
<name>A0ACB9RGK0_9MYRT</name>
<comment type="caution">
    <text evidence="1">The sequence shown here is derived from an EMBL/GenBank/DDBJ whole genome shotgun (WGS) entry which is preliminary data.</text>
</comment>
<keyword evidence="2" id="KW-1185">Reference proteome</keyword>
<gene>
    <name evidence="1" type="ORF">MLD38_015683</name>
</gene>
<proteinExistence type="predicted"/>